<dbReference type="PANTHER" id="PTHR21355">
    <property type="entry name" value="G-PROTEIN COUPLED RECEPTOR-ASSOCIATED PROTEIN LMBRD2"/>
    <property type="match status" value="1"/>
</dbReference>
<dbReference type="InParanoid" id="F0YBA6"/>
<evidence type="ECO:0000313" key="11">
    <source>
        <dbReference type="EMBL" id="EGB07625.1"/>
    </source>
</evidence>
<name>F0YBA6_AURAN</name>
<keyword evidence="3 8" id="KW-0812">Transmembrane</keyword>
<dbReference type="InterPro" id="IPR011992">
    <property type="entry name" value="EF-hand-dom_pair"/>
</dbReference>
<dbReference type="PROSITE" id="PS50222">
    <property type="entry name" value="EF_HAND_2"/>
    <property type="match status" value="2"/>
</dbReference>
<dbReference type="eggNOG" id="KOG0027">
    <property type="taxonomic scope" value="Eukaryota"/>
</dbReference>
<dbReference type="eggNOG" id="KOG2296">
    <property type="taxonomic scope" value="Eukaryota"/>
</dbReference>
<dbReference type="EMBL" id="GL833130">
    <property type="protein sequence ID" value="EGB07625.1"/>
    <property type="molecule type" value="Genomic_DNA"/>
</dbReference>
<dbReference type="SMART" id="SM00054">
    <property type="entry name" value="EFh"/>
    <property type="match status" value="2"/>
</dbReference>
<dbReference type="SMART" id="SM00233">
    <property type="entry name" value="PH"/>
    <property type="match status" value="2"/>
</dbReference>
<feature type="transmembrane region" description="Helical" evidence="8">
    <location>
        <begin position="147"/>
        <end position="167"/>
    </location>
</feature>
<dbReference type="Gene3D" id="2.30.29.30">
    <property type="entry name" value="Pleckstrin-homology domain (PH domain)/Phosphotyrosine-binding domain (PTB)"/>
    <property type="match status" value="2"/>
</dbReference>
<proteinExistence type="inferred from homology"/>
<dbReference type="Proteomes" id="UP000002729">
    <property type="component" value="Unassembled WGS sequence"/>
</dbReference>
<dbReference type="InterPro" id="IPR051584">
    <property type="entry name" value="GPCR-associated_LMBR1"/>
</dbReference>
<evidence type="ECO:0000256" key="5">
    <source>
        <dbReference type="ARBA" id="ARBA00022989"/>
    </source>
</evidence>
<keyword evidence="6 8" id="KW-0472">Membrane</keyword>
<dbReference type="CDD" id="cd00051">
    <property type="entry name" value="EFh"/>
    <property type="match status" value="1"/>
</dbReference>
<feature type="compositionally biased region" description="Low complexity" evidence="7">
    <location>
        <begin position="872"/>
        <end position="884"/>
    </location>
</feature>
<dbReference type="InterPro" id="IPR011993">
    <property type="entry name" value="PH-like_dom_sf"/>
</dbReference>
<gene>
    <name evidence="11" type="ORF">AURANDRAFT_64743</name>
</gene>
<comment type="subcellular location">
    <subcellularLocation>
        <location evidence="1">Membrane</location>
        <topology evidence="1">Multi-pass membrane protein</topology>
    </subcellularLocation>
</comment>
<keyword evidence="4" id="KW-0106">Calcium</keyword>
<dbReference type="RefSeq" id="XP_009037623.1">
    <property type="nucleotide sequence ID" value="XM_009039375.1"/>
</dbReference>
<feature type="domain" description="PH" evidence="9">
    <location>
        <begin position="1042"/>
        <end position="1149"/>
    </location>
</feature>
<keyword evidence="12" id="KW-1185">Reference proteome</keyword>
<feature type="region of interest" description="Disordered" evidence="7">
    <location>
        <begin position="865"/>
        <end position="894"/>
    </location>
</feature>
<dbReference type="InterPro" id="IPR001849">
    <property type="entry name" value="PH_domain"/>
</dbReference>
<evidence type="ECO:0000256" key="7">
    <source>
        <dbReference type="SAM" id="MobiDB-lite"/>
    </source>
</evidence>
<dbReference type="Pfam" id="PF13499">
    <property type="entry name" value="EF-hand_7"/>
    <property type="match status" value="1"/>
</dbReference>
<dbReference type="OrthoDB" id="196624at2759"/>
<feature type="transmembrane region" description="Helical" evidence="8">
    <location>
        <begin position="407"/>
        <end position="426"/>
    </location>
</feature>
<feature type="transmembrane region" description="Helical" evidence="8">
    <location>
        <begin position="282"/>
        <end position="302"/>
    </location>
</feature>
<feature type="transmembrane region" description="Helical" evidence="8">
    <location>
        <begin position="44"/>
        <end position="68"/>
    </location>
</feature>
<protein>
    <submittedName>
        <fullName evidence="11">Uncharacterized protein</fullName>
    </submittedName>
</protein>
<evidence type="ECO:0000259" key="9">
    <source>
        <dbReference type="PROSITE" id="PS50003"/>
    </source>
</evidence>
<comment type="similarity">
    <text evidence="2">Belongs to the LIMR family.</text>
</comment>
<accession>F0YBA6</accession>
<feature type="transmembrane region" description="Helical" evidence="8">
    <location>
        <begin position="74"/>
        <end position="91"/>
    </location>
</feature>
<reference evidence="11 12" key="1">
    <citation type="journal article" date="2011" name="Proc. Natl. Acad. Sci. U.S.A.">
        <title>Niche of harmful alga Aureococcus anophagefferens revealed through ecogenomics.</title>
        <authorList>
            <person name="Gobler C.J."/>
            <person name="Berry D.L."/>
            <person name="Dyhrman S.T."/>
            <person name="Wilhelm S.W."/>
            <person name="Salamov A."/>
            <person name="Lobanov A.V."/>
            <person name="Zhang Y."/>
            <person name="Collier J.L."/>
            <person name="Wurch L.L."/>
            <person name="Kustka A.B."/>
            <person name="Dill B.D."/>
            <person name="Shah M."/>
            <person name="VerBerkmoes N.C."/>
            <person name="Kuo A."/>
            <person name="Terry A."/>
            <person name="Pangilinan J."/>
            <person name="Lindquist E.A."/>
            <person name="Lucas S."/>
            <person name="Paulsen I.T."/>
            <person name="Hattenrath-Lehmann T.K."/>
            <person name="Talmage S.C."/>
            <person name="Walker E.A."/>
            <person name="Koch F."/>
            <person name="Burson A.M."/>
            <person name="Marcoval M.A."/>
            <person name="Tang Y.Z."/>
            <person name="Lecleir G.R."/>
            <person name="Coyne K.J."/>
            <person name="Berg G.M."/>
            <person name="Bertrand E.M."/>
            <person name="Saito M.A."/>
            <person name="Gladyshev V.N."/>
            <person name="Grigoriev I.V."/>
        </authorList>
    </citation>
    <scope>NUCLEOTIDE SEQUENCE [LARGE SCALE GENOMIC DNA]</scope>
    <source>
        <strain evidence="12">CCMP 1984</strain>
    </source>
</reference>
<feature type="domain" description="EF-hand" evidence="10">
    <location>
        <begin position="217"/>
        <end position="252"/>
    </location>
</feature>
<feature type="transmembrane region" description="Helical" evidence="8">
    <location>
        <begin position="438"/>
        <end position="461"/>
    </location>
</feature>
<evidence type="ECO:0000256" key="6">
    <source>
        <dbReference type="ARBA" id="ARBA00023136"/>
    </source>
</evidence>
<dbReference type="Pfam" id="PF00169">
    <property type="entry name" value="PH"/>
    <property type="match status" value="1"/>
</dbReference>
<evidence type="ECO:0000259" key="10">
    <source>
        <dbReference type="PROSITE" id="PS50222"/>
    </source>
</evidence>
<dbReference type="InterPro" id="IPR006876">
    <property type="entry name" value="LMBR1-like_membr_prot"/>
</dbReference>
<dbReference type="SUPFAM" id="SSF50729">
    <property type="entry name" value="PH domain-like"/>
    <property type="match status" value="2"/>
</dbReference>
<dbReference type="Gene3D" id="1.10.238.10">
    <property type="entry name" value="EF-hand"/>
    <property type="match status" value="1"/>
</dbReference>
<feature type="transmembrane region" description="Helical" evidence="8">
    <location>
        <begin position="365"/>
        <end position="384"/>
    </location>
</feature>
<evidence type="ECO:0000256" key="8">
    <source>
        <dbReference type="SAM" id="Phobius"/>
    </source>
</evidence>
<dbReference type="SUPFAM" id="SSF47473">
    <property type="entry name" value="EF-hand"/>
    <property type="match status" value="1"/>
</dbReference>
<dbReference type="InterPro" id="IPR057491">
    <property type="entry name" value="DiatomPyrShell"/>
</dbReference>
<dbReference type="Pfam" id="PF25192">
    <property type="entry name" value="DiatomPyrShell"/>
    <property type="match status" value="1"/>
</dbReference>
<dbReference type="InterPro" id="IPR018247">
    <property type="entry name" value="EF_Hand_1_Ca_BS"/>
</dbReference>
<dbReference type="GO" id="GO:0016020">
    <property type="term" value="C:membrane"/>
    <property type="evidence" value="ECO:0007669"/>
    <property type="project" value="UniProtKB-SubCell"/>
</dbReference>
<keyword evidence="5 8" id="KW-1133">Transmembrane helix</keyword>
<evidence type="ECO:0000313" key="12">
    <source>
        <dbReference type="Proteomes" id="UP000002729"/>
    </source>
</evidence>
<dbReference type="Pfam" id="PF04791">
    <property type="entry name" value="LMBR1"/>
    <property type="match status" value="1"/>
</dbReference>
<feature type="domain" description="EF-hand" evidence="10">
    <location>
        <begin position="181"/>
        <end position="216"/>
    </location>
</feature>
<dbReference type="CDD" id="cd00821">
    <property type="entry name" value="PH"/>
    <property type="match status" value="1"/>
</dbReference>
<evidence type="ECO:0000256" key="2">
    <source>
        <dbReference type="ARBA" id="ARBA00010487"/>
    </source>
</evidence>
<organism evidence="12">
    <name type="scientific">Aureococcus anophagefferens</name>
    <name type="common">Harmful bloom alga</name>
    <dbReference type="NCBI Taxonomy" id="44056"/>
    <lineage>
        <taxon>Eukaryota</taxon>
        <taxon>Sar</taxon>
        <taxon>Stramenopiles</taxon>
        <taxon>Ochrophyta</taxon>
        <taxon>Pelagophyceae</taxon>
        <taxon>Pelagomonadales</taxon>
        <taxon>Pelagomonadaceae</taxon>
        <taxon>Aureococcus</taxon>
    </lineage>
</organism>
<sequence>MTTPGEYGGVSTVDTSAVAASIGAQVSQQAQELKRSVVNGSVELSTLGSIGAVLSVVVSCLNVLGNIVKLSPTRAVLMVYCFGGGLALLALEGMHNAPPFAPPSALAFLRRWKLKLRTEAHVLTTLTGRSLGYVFVGSLLLADGGSWLGALVGFYCVFVGGAMLYVARSAVAKLRDLLPGASEEELLAQFDAHDADRDGKLAGSELGALCAACGAALAPREVESALRILDTDGSGLVDREEFVAWFKGDNWQRHVANLLRGSPARNTMDAHRRLADSSGEHMTQFLSVVWVFLFVGVVYFLYATADRRLVPLHTIVLVGLGAFSMVAILTVGPFDVALTLVGRRSDSDSTRVDSFERHSKVLRKMYVDVYWICFAMSLAGLPYAEEYDASGHVAALGKLLDSGRRMAVMWLAMGLGGLLFLGLVLGSGEVESADAFNVTLIACSNTANSLVLVLLLGVGAVELPKALWIAGDADRDLARCYTAAACEFANLKEASVACSNAAGDAIKTLEAVDKGRAREAKRGAGGDLSFFAAFFDVSLEACAAALREDCAALGADGFRSGAAGAAAINKRTGDTDADAVADCRRRLAAARAAYASALGAVDKIKARTFYLEDLVKSRDAGTVAWSFGAPPSTRNGWLWHCRGKPILLKCAAVCAAVASACLLVSQIGAATANTSAALDCSAFAVMARSGARRNGDSGAAAASLLCLTYMVGVCGTAMGLVKLRGFLDVNTSKKTPPKVLCFATRNCGKLAAPLLYNYLATLHEVGSSAAPPPLHDDDARRDMRLAFDRFYSAKMDAVTPHFDRVAASLVVVVALLHAGNMLNRLLVVAKLPGYQFGADLAAVDAGAVREGRGRLDRDRKRLEHAAQRAGHRAALTAGAPAAATPPKPQRRSSFQAASDAVRELASPGVETAKLRDERLPDERRGWLSKKAPEHLLAGVSTGWSKRYFCLRAPGELAYFKHEGDDEPVGVVDLRLVVGVGGAVDDADDARFDLELADRSMKLKACDGDAASWIAALHAWRDRAVERDGLSGLLAFDTEEAAPPPLEGALALKKPHKFRADTWARRYVVVDGSKGELALFYSAADAKAPGKRPYLAFDLRVCGAFAKHDKGAKSDPARFSVDVGDHSVKLKAPTAQDADAWVAGLRKWQDHILLGTAASMVGLAVGSWDGAFVPVGAAVGGFPTTRVEGDTLKTWDVGATSTERVQLSLQSTGRPVKADVQLWTTPSYIPSKFSVYTEDGNLRPIHAVIETPIHPKTVAVYNTNAGEFPFEACVADTGLGKAKEALASFEGTLVQGGAIRSYTFGAEVASVAVLLSSAELGERNMKALIELTSGPNQVKQFFEIYCSSGYKNPFYAVIQTPDPATTIRVINQNTVEFPFEAKVVECDVADAAGSQPEMGGGSFSGGLLR</sequence>
<dbReference type="PROSITE" id="PS50003">
    <property type="entry name" value="PH_DOMAIN"/>
    <property type="match status" value="1"/>
</dbReference>
<dbReference type="GeneID" id="20224979"/>
<dbReference type="InterPro" id="IPR002048">
    <property type="entry name" value="EF_hand_dom"/>
</dbReference>
<evidence type="ECO:0000256" key="3">
    <source>
        <dbReference type="ARBA" id="ARBA00022692"/>
    </source>
</evidence>
<dbReference type="PANTHER" id="PTHR21355:SF0">
    <property type="entry name" value="G-PROTEIN COUPLED RECEPTOR-ASSOCIATED PROTEIN LMBRD2"/>
    <property type="match status" value="1"/>
</dbReference>
<evidence type="ECO:0000256" key="4">
    <source>
        <dbReference type="ARBA" id="ARBA00022837"/>
    </source>
</evidence>
<dbReference type="PROSITE" id="PS00018">
    <property type="entry name" value="EF_HAND_1"/>
    <property type="match status" value="2"/>
</dbReference>
<dbReference type="KEGG" id="aaf:AURANDRAFT_64743"/>
<evidence type="ECO:0000256" key="1">
    <source>
        <dbReference type="ARBA" id="ARBA00004141"/>
    </source>
</evidence>
<dbReference type="GO" id="GO:0005509">
    <property type="term" value="F:calcium ion binding"/>
    <property type="evidence" value="ECO:0007669"/>
    <property type="project" value="InterPro"/>
</dbReference>
<feature type="transmembrane region" description="Helical" evidence="8">
    <location>
        <begin position="314"/>
        <end position="341"/>
    </location>
</feature>